<dbReference type="RefSeq" id="WP_127707667.1">
    <property type="nucleotide sequence ID" value="NZ_SACK01000010.1"/>
</dbReference>
<proteinExistence type="predicted"/>
<feature type="signal peptide" evidence="1">
    <location>
        <begin position="1"/>
        <end position="20"/>
    </location>
</feature>
<dbReference type="InterPro" id="IPR014782">
    <property type="entry name" value="Peptidase_M1_dom"/>
</dbReference>
<feature type="domain" description="Peptidase M1 membrane alanine aminopeptidase" evidence="2">
    <location>
        <begin position="372"/>
        <end position="528"/>
    </location>
</feature>
<gene>
    <name evidence="3" type="ORF">EOD41_18325</name>
</gene>
<dbReference type="GO" id="GO:0008270">
    <property type="term" value="F:zinc ion binding"/>
    <property type="evidence" value="ECO:0007669"/>
    <property type="project" value="InterPro"/>
</dbReference>
<dbReference type="CDD" id="cd09604">
    <property type="entry name" value="M1_APN_like"/>
    <property type="match status" value="1"/>
</dbReference>
<evidence type="ECO:0000259" key="2">
    <source>
        <dbReference type="Pfam" id="PF01433"/>
    </source>
</evidence>
<evidence type="ECO:0000313" key="4">
    <source>
        <dbReference type="Proteomes" id="UP000282759"/>
    </source>
</evidence>
<dbReference type="SUPFAM" id="SSF55486">
    <property type="entry name" value="Metalloproteases ('zincins'), catalytic domain"/>
    <property type="match status" value="1"/>
</dbReference>
<protein>
    <submittedName>
        <fullName evidence="3">M1 family peptidase</fullName>
    </submittedName>
</protein>
<dbReference type="GO" id="GO:0008237">
    <property type="term" value="F:metallopeptidase activity"/>
    <property type="evidence" value="ECO:0007669"/>
    <property type="project" value="InterPro"/>
</dbReference>
<dbReference type="EMBL" id="SACK01000010">
    <property type="protein sequence ID" value="RVT98044.1"/>
    <property type="molecule type" value="Genomic_DNA"/>
</dbReference>
<evidence type="ECO:0000313" key="3">
    <source>
        <dbReference type="EMBL" id="RVT98044.1"/>
    </source>
</evidence>
<dbReference type="OrthoDB" id="9814383at2"/>
<reference evidence="3 4" key="1">
    <citation type="submission" date="2019-01" db="EMBL/GenBank/DDBJ databases">
        <authorList>
            <person name="Chen W.-M."/>
        </authorList>
    </citation>
    <scope>NUCLEOTIDE SEQUENCE [LARGE SCALE GENOMIC DNA]</scope>
    <source>
        <strain evidence="3 4">YBJ-36</strain>
    </source>
</reference>
<sequence length="623" mass="70824">MFKKLLAAALLIAAFMPAHAQNLYMPRDITNAFKKGTRSADGKPGKNYWQNHAKYNITVTAQPPNRNITGTETITYFNNSPDTLKALNMKLILNIHKPGAARFYASGKEYLTEGLQIDKFIAGGQPVKWNNEAPGTNRMVRLSKPLLPKDSVKLDIDWHYQISLESNREGMLDSTTYFLAYFYPRVSVYDDYNGWDMLEFNDAQEFYNDFNDYTLNVRAPKNYVVWATGTLQNTKEVLQPEYAKRLEKSYKSDSTIHIATAQDMAAKKVTAQKDLNTWTWTSTNISDVAVALSDHYVWDGASVIVDPKTKRRASMQAAFADSAKDFHRAVQFGRNSLGWLSHNWPGVPYPFPKMTTVMGFADMEYPMMCNDSHNDDPQFTQFVQDHEIAHTWFPFYMGINETRYAFMDEGWATTFELLIGTATFGKEKAEGLYKNFRVKGWINNPATHLDQQLITPTSELRSGYGINAYGKPSLSYLALKDLLGDELFKKALHGYMDRWNGKHPIPWDYFNSMSSVSGQDLTWFFNNWFYTNSYIDLALKSVSKIGEGYKMEIDNVGGFAVPFDIKITYTDGSTGTIHHTPAIWQGNTRQATFSIKNAKAIQSVTLDGGIFMDANENDNTFKL</sequence>
<keyword evidence="1" id="KW-0732">Signal</keyword>
<dbReference type="AlphaFoldDB" id="A0A3S2UM09"/>
<organism evidence="3 4">
    <name type="scientific">Mucilaginibacter limnophilus</name>
    <dbReference type="NCBI Taxonomy" id="1932778"/>
    <lineage>
        <taxon>Bacteria</taxon>
        <taxon>Pseudomonadati</taxon>
        <taxon>Bacteroidota</taxon>
        <taxon>Sphingobacteriia</taxon>
        <taxon>Sphingobacteriales</taxon>
        <taxon>Sphingobacteriaceae</taxon>
        <taxon>Mucilaginibacter</taxon>
    </lineage>
</organism>
<name>A0A3S2UM09_9SPHI</name>
<dbReference type="Pfam" id="PF01433">
    <property type="entry name" value="Peptidase_M1"/>
    <property type="match status" value="1"/>
</dbReference>
<dbReference type="Proteomes" id="UP000282759">
    <property type="component" value="Unassembled WGS sequence"/>
</dbReference>
<dbReference type="InterPro" id="IPR027268">
    <property type="entry name" value="Peptidase_M4/M1_CTD_sf"/>
</dbReference>
<dbReference type="Gene3D" id="1.10.390.10">
    <property type="entry name" value="Neutral Protease Domain 2"/>
    <property type="match status" value="1"/>
</dbReference>
<comment type="caution">
    <text evidence="3">The sequence shown here is derived from an EMBL/GenBank/DDBJ whole genome shotgun (WGS) entry which is preliminary data.</text>
</comment>
<evidence type="ECO:0000256" key="1">
    <source>
        <dbReference type="SAM" id="SignalP"/>
    </source>
</evidence>
<accession>A0A3S2UM09</accession>
<keyword evidence="4" id="KW-1185">Reference proteome</keyword>
<feature type="chain" id="PRO_5018643643" evidence="1">
    <location>
        <begin position="21"/>
        <end position="623"/>
    </location>
</feature>